<keyword evidence="1" id="KW-0812">Transmembrane</keyword>
<accession>A0A3E1YHG3</accession>
<evidence type="ECO:0000256" key="1">
    <source>
        <dbReference type="SAM" id="Phobius"/>
    </source>
</evidence>
<name>A0A3E1YHG3_9BACT</name>
<dbReference type="AlphaFoldDB" id="A0A3E1YHG3"/>
<dbReference type="Proteomes" id="UP000260644">
    <property type="component" value="Unassembled WGS sequence"/>
</dbReference>
<dbReference type="EMBL" id="QPMM01000001">
    <property type="protein sequence ID" value="RFS26774.1"/>
    <property type="molecule type" value="Genomic_DNA"/>
</dbReference>
<sequence length="68" mass="7993">MTNNQLSQLMLFSWEIQRSRQVTRSKALANAWAILLNANLTVWYLKKKYSHPSYPNRDNNLQLTLLAD</sequence>
<keyword evidence="1" id="KW-0472">Membrane</keyword>
<evidence type="ECO:0000313" key="2">
    <source>
        <dbReference type="EMBL" id="RFS26774.1"/>
    </source>
</evidence>
<keyword evidence="3" id="KW-1185">Reference proteome</keyword>
<evidence type="ECO:0000313" key="3">
    <source>
        <dbReference type="Proteomes" id="UP000260644"/>
    </source>
</evidence>
<proteinExistence type="predicted"/>
<comment type="caution">
    <text evidence="2">The sequence shown here is derived from an EMBL/GenBank/DDBJ whole genome shotgun (WGS) entry which is preliminary data.</text>
</comment>
<keyword evidence="1" id="KW-1133">Transmembrane helix</keyword>
<gene>
    <name evidence="2" type="ORF">DVR12_03030</name>
</gene>
<dbReference type="RefSeq" id="WP_116973966.1">
    <property type="nucleotide sequence ID" value="NZ_QPMM01000001.1"/>
</dbReference>
<reference evidence="2 3" key="1">
    <citation type="submission" date="2018-07" db="EMBL/GenBank/DDBJ databases">
        <title>Chitinophaga K2CV101002-2 sp. nov., isolated from a monsoon evergreen broad-leaved forest soil.</title>
        <authorList>
            <person name="Lv Y."/>
        </authorList>
    </citation>
    <scope>NUCLEOTIDE SEQUENCE [LARGE SCALE GENOMIC DNA]</scope>
    <source>
        <strain evidence="2 3">GDMCC 1.1288</strain>
    </source>
</reference>
<organism evidence="2 3">
    <name type="scientific">Chitinophaga silvatica</name>
    <dbReference type="NCBI Taxonomy" id="2282649"/>
    <lineage>
        <taxon>Bacteria</taxon>
        <taxon>Pseudomonadati</taxon>
        <taxon>Bacteroidota</taxon>
        <taxon>Chitinophagia</taxon>
        <taxon>Chitinophagales</taxon>
        <taxon>Chitinophagaceae</taxon>
        <taxon>Chitinophaga</taxon>
    </lineage>
</organism>
<feature type="transmembrane region" description="Helical" evidence="1">
    <location>
        <begin position="27"/>
        <end position="45"/>
    </location>
</feature>
<protein>
    <submittedName>
        <fullName evidence="2">Uncharacterized protein</fullName>
    </submittedName>
</protein>